<dbReference type="InterPro" id="IPR050336">
    <property type="entry name" value="Chromosome_partition/occlusion"/>
</dbReference>
<dbReference type="CDD" id="cd16406">
    <property type="entry name" value="ParB_N_like"/>
    <property type="match status" value="1"/>
</dbReference>
<dbReference type="AlphaFoldDB" id="A0A7Y0BT39"/>
<dbReference type="SMART" id="SM00470">
    <property type="entry name" value="ParB"/>
    <property type="match status" value="1"/>
</dbReference>
<dbReference type="Proteomes" id="UP000583556">
    <property type="component" value="Unassembled WGS sequence"/>
</dbReference>
<proteinExistence type="inferred from homology"/>
<evidence type="ECO:0000256" key="2">
    <source>
        <dbReference type="SAM" id="MobiDB-lite"/>
    </source>
</evidence>
<dbReference type="SUPFAM" id="SSF109709">
    <property type="entry name" value="KorB DNA-binding domain-like"/>
    <property type="match status" value="1"/>
</dbReference>
<dbReference type="InterPro" id="IPR003115">
    <property type="entry name" value="ParB_N"/>
</dbReference>
<dbReference type="InterPro" id="IPR036086">
    <property type="entry name" value="ParB/Sulfiredoxin_sf"/>
</dbReference>
<dbReference type="GO" id="GO:0007059">
    <property type="term" value="P:chromosome segregation"/>
    <property type="evidence" value="ECO:0007669"/>
    <property type="project" value="TreeGrafter"/>
</dbReference>
<gene>
    <name evidence="4" type="ORF">HHL27_20855</name>
</gene>
<organism evidence="4 5">
    <name type="scientific">Novosphingobium olei</name>
    <dbReference type="NCBI Taxonomy" id="2728851"/>
    <lineage>
        <taxon>Bacteria</taxon>
        <taxon>Pseudomonadati</taxon>
        <taxon>Pseudomonadota</taxon>
        <taxon>Alphaproteobacteria</taxon>
        <taxon>Sphingomonadales</taxon>
        <taxon>Sphingomonadaceae</taxon>
        <taxon>Novosphingobium</taxon>
    </lineage>
</organism>
<evidence type="ECO:0000259" key="3">
    <source>
        <dbReference type="SMART" id="SM00470"/>
    </source>
</evidence>
<accession>A0A7Y0BT39</accession>
<dbReference type="GO" id="GO:0005694">
    <property type="term" value="C:chromosome"/>
    <property type="evidence" value="ECO:0007669"/>
    <property type="project" value="TreeGrafter"/>
</dbReference>
<evidence type="ECO:0000256" key="1">
    <source>
        <dbReference type="ARBA" id="ARBA00006295"/>
    </source>
</evidence>
<dbReference type="PANTHER" id="PTHR33375">
    <property type="entry name" value="CHROMOSOME-PARTITIONING PROTEIN PARB-RELATED"/>
    <property type="match status" value="1"/>
</dbReference>
<dbReference type="Gene3D" id="1.10.10.2830">
    <property type="match status" value="1"/>
</dbReference>
<dbReference type="RefSeq" id="WP_169495322.1">
    <property type="nucleotide sequence ID" value="NZ_JABBGM010000017.1"/>
</dbReference>
<dbReference type="InterPro" id="IPR004437">
    <property type="entry name" value="ParB/RepB/Spo0J"/>
</dbReference>
<name>A0A7Y0BT39_9SPHN</name>
<dbReference type="PANTHER" id="PTHR33375:SF7">
    <property type="entry name" value="CHROMOSOME 2-PARTITIONING PROTEIN PARB-RELATED"/>
    <property type="match status" value="1"/>
</dbReference>
<sequence>MLSGIPLNKLTPSPRNVRKHSDATADAELKASIAAVGLLQNLVVRPAPKGRYTVEAGERRRQALTALADDKVLPRDHPVACLVLDADDANAVESSLTENFQRLNMNPADEAQAFATLVAEGARAEDVARRFGLTVRFVEGRLRLANLAPVVFEALATGEITLDLAKAFGATSDREIQARVFGQMSTSYYALNAASIRRMVLSETVRGNDPRARLVGREDYEAAGGRIERELFDDEDSEAWLDVALLEQLATARMEAEARALAEQHGLAWVRPTLDNYANHELTTGLTRLVSEPAPLSDDDVAQLEVLDAAYDEQAAILEDEDSNDDAIAAAEIEIERIDHESRTIRDRPQIIAPELRPQAGMILTLGRDGTPVLQPVFYGEGAPRPDGDDDDGVEAVTEKGAVGPRRSVLSKRLVDELAMQRRDVLSLHVASDPSLALDVLVFTLADADTTDWKNKAASTLRGGVPNGPIIGFEPADAPASAGLAEFRASLDESWRAGENPVARFDLFRSLDDEARASWLGFLVGRTLEASLNLEGDRRIGFIDHLGGIVGIDMARWWRPTAANYFDRVSKQVILDALGDVGGPELSSRFASVKKRDLAMSAERVFAGTTITEVEVRDRALAWVPEVMRFGEQDTADSADIPTDAVDDNGDEAIDAAYADGLDPVPEARAA</sequence>
<dbReference type="Pfam" id="PF17762">
    <property type="entry name" value="HTH_ParB"/>
    <property type="match status" value="1"/>
</dbReference>
<reference evidence="4 5" key="1">
    <citation type="submission" date="2020-04" db="EMBL/GenBank/DDBJ databases">
        <title>Novosphingobium sp. TW-4 isolated from soil.</title>
        <authorList>
            <person name="Dahal R.H."/>
            <person name="Chaudhary D.K."/>
        </authorList>
    </citation>
    <scope>NUCLEOTIDE SEQUENCE [LARGE SCALE GENOMIC DNA]</scope>
    <source>
        <strain evidence="4 5">TW-4</strain>
    </source>
</reference>
<evidence type="ECO:0000313" key="4">
    <source>
        <dbReference type="EMBL" id="NML96117.1"/>
    </source>
</evidence>
<dbReference type="NCBIfam" id="TIGR00180">
    <property type="entry name" value="parB_part"/>
    <property type="match status" value="1"/>
</dbReference>
<keyword evidence="5" id="KW-1185">Reference proteome</keyword>
<comment type="similarity">
    <text evidence="1">Belongs to the ParB family.</text>
</comment>
<dbReference type="GO" id="GO:0003677">
    <property type="term" value="F:DNA binding"/>
    <property type="evidence" value="ECO:0007669"/>
    <property type="project" value="InterPro"/>
</dbReference>
<feature type="domain" description="ParB-like N-terminal" evidence="3">
    <location>
        <begin position="3"/>
        <end position="100"/>
    </location>
</feature>
<dbReference type="EMBL" id="JABBGM010000017">
    <property type="protein sequence ID" value="NML96117.1"/>
    <property type="molecule type" value="Genomic_DNA"/>
</dbReference>
<dbReference type="Gene3D" id="3.90.1530.30">
    <property type="match status" value="1"/>
</dbReference>
<dbReference type="InterPro" id="IPR041468">
    <property type="entry name" value="HTH_ParB/Spo0J"/>
</dbReference>
<dbReference type="SUPFAM" id="SSF110849">
    <property type="entry name" value="ParB/Sulfiredoxin"/>
    <property type="match status" value="1"/>
</dbReference>
<comment type="caution">
    <text evidence="4">The sequence shown here is derived from an EMBL/GenBank/DDBJ whole genome shotgun (WGS) entry which is preliminary data.</text>
</comment>
<protein>
    <submittedName>
        <fullName evidence="4">ParB/RepB/Spo0J family partition protein</fullName>
    </submittedName>
</protein>
<feature type="region of interest" description="Disordered" evidence="2">
    <location>
        <begin position="1"/>
        <end position="23"/>
    </location>
</feature>
<dbReference type="Pfam" id="PF02195">
    <property type="entry name" value="ParB_N"/>
    <property type="match status" value="1"/>
</dbReference>
<evidence type="ECO:0000313" key="5">
    <source>
        <dbReference type="Proteomes" id="UP000583556"/>
    </source>
</evidence>